<evidence type="ECO:0000313" key="1">
    <source>
        <dbReference type="EMBL" id="PIC51918.1"/>
    </source>
</evidence>
<sequence length="319" mass="35221">MVESCVSFSILTDKYGELKITLDSAEKNFSSDVDTFSQGLSPSPSIKSLNSTNNSEDLCAGKRRRIVSSSTESLLTTDSFFDNEEVVLRSSTPVSETSDETESLSDVSFTSCVSRVSELSIMTSSSQETVTSKNISYLKEKNVNNLSEMRYGPRRKSVSYEETNKERYGGWAEGDWRSAMKPKEKKVPAPNAYKSNTSTGHSSFIKNASFQGSDRANYKSRIPALADRPSYHSPSSGRFYQANPVAYSAKSQVSNQSASQNVPLNNIQNPIKLVIATDTNGNMKIRFSNQKKDESWSISGALELSERIDVCKIPVPSHK</sequence>
<gene>
    <name evidence="1" type="primary">Cni-hpo-32</name>
    <name evidence="1" type="synonym">Cnig_chr_I.g2235</name>
    <name evidence="1" type="ORF">B9Z55_002235</name>
</gene>
<accession>A0A2G5VJH2</accession>
<comment type="caution">
    <text evidence="1">The sequence shown here is derived from an EMBL/GenBank/DDBJ whole genome shotgun (WGS) entry which is preliminary data.</text>
</comment>
<reference evidence="2" key="1">
    <citation type="submission" date="2017-10" db="EMBL/GenBank/DDBJ databases">
        <title>Rapid genome shrinkage in a self-fertile nematode reveals novel sperm competition proteins.</title>
        <authorList>
            <person name="Yin D."/>
            <person name="Schwarz E.M."/>
            <person name="Thomas C.G."/>
            <person name="Felde R.L."/>
            <person name="Korf I.F."/>
            <person name="Cutter A.D."/>
            <person name="Schartner C.M."/>
            <person name="Ralston E.J."/>
            <person name="Meyer B.J."/>
            <person name="Haag E.S."/>
        </authorList>
    </citation>
    <scope>NUCLEOTIDE SEQUENCE [LARGE SCALE GENOMIC DNA]</scope>
    <source>
        <strain evidence="2">JU1422</strain>
    </source>
</reference>
<proteinExistence type="predicted"/>
<keyword evidence="2" id="KW-1185">Reference proteome</keyword>
<evidence type="ECO:0000313" key="2">
    <source>
        <dbReference type="Proteomes" id="UP000230233"/>
    </source>
</evidence>
<dbReference type="OrthoDB" id="5827661at2759"/>
<name>A0A2G5VJH2_9PELO</name>
<organism evidence="1 2">
    <name type="scientific">Caenorhabditis nigoni</name>
    <dbReference type="NCBI Taxonomy" id="1611254"/>
    <lineage>
        <taxon>Eukaryota</taxon>
        <taxon>Metazoa</taxon>
        <taxon>Ecdysozoa</taxon>
        <taxon>Nematoda</taxon>
        <taxon>Chromadorea</taxon>
        <taxon>Rhabditida</taxon>
        <taxon>Rhabditina</taxon>
        <taxon>Rhabditomorpha</taxon>
        <taxon>Rhabditoidea</taxon>
        <taxon>Rhabditidae</taxon>
        <taxon>Peloderinae</taxon>
        <taxon>Caenorhabditis</taxon>
    </lineage>
</organism>
<dbReference type="STRING" id="1611254.A0A2G5VJH2"/>
<dbReference type="Proteomes" id="UP000230233">
    <property type="component" value="Chromosome I"/>
</dbReference>
<protein>
    <submittedName>
        <fullName evidence="1">Uncharacterized protein</fullName>
    </submittedName>
</protein>
<dbReference type="EMBL" id="PDUG01000001">
    <property type="protein sequence ID" value="PIC51918.1"/>
    <property type="molecule type" value="Genomic_DNA"/>
</dbReference>
<dbReference type="AlphaFoldDB" id="A0A2G5VJH2"/>